<keyword evidence="3" id="KW-1185">Reference proteome</keyword>
<accession>A0ABT3P8E0</accession>
<name>A0ABT3P8E0_9ALTE</name>
<dbReference type="Pfam" id="PF18029">
    <property type="entry name" value="Glyoxalase_6"/>
    <property type="match status" value="1"/>
</dbReference>
<dbReference type="RefSeq" id="WP_265617531.1">
    <property type="nucleotide sequence ID" value="NZ_JAPFRD010000010.1"/>
</dbReference>
<reference evidence="2" key="1">
    <citation type="submission" date="2022-11" db="EMBL/GenBank/DDBJ databases">
        <title>Alteromonas sp. nov., isolated from sea water of the Qingdao.</title>
        <authorList>
            <person name="Wang Q."/>
        </authorList>
    </citation>
    <scope>NUCLEOTIDE SEQUENCE</scope>
    <source>
        <strain evidence="2">ASW11-7</strain>
    </source>
</reference>
<sequence length="122" mass="13271">MSTDSSSSWCDITVEDAEALANFYKIVMGWSAEPYNMGDYDDYVMKDSKGNVVGGICHAKGANESYPTGWIQYFTVADLTKSLKEVLRSGGEQIGDVRSHGDAQFCVIKDPSGAYCALYQAA</sequence>
<evidence type="ECO:0000313" key="3">
    <source>
        <dbReference type="Proteomes" id="UP001142810"/>
    </source>
</evidence>
<organism evidence="2 3">
    <name type="scientific">Alteromonas aquimaris</name>
    <dbReference type="NCBI Taxonomy" id="2998417"/>
    <lineage>
        <taxon>Bacteria</taxon>
        <taxon>Pseudomonadati</taxon>
        <taxon>Pseudomonadota</taxon>
        <taxon>Gammaproteobacteria</taxon>
        <taxon>Alteromonadales</taxon>
        <taxon>Alteromonadaceae</taxon>
        <taxon>Alteromonas/Salinimonas group</taxon>
        <taxon>Alteromonas</taxon>
    </lineage>
</organism>
<dbReference type="PANTHER" id="PTHR33993:SF14">
    <property type="entry name" value="GB|AAF24581.1"/>
    <property type="match status" value="1"/>
</dbReference>
<dbReference type="PANTHER" id="PTHR33993">
    <property type="entry name" value="GLYOXALASE-RELATED"/>
    <property type="match status" value="1"/>
</dbReference>
<evidence type="ECO:0000313" key="2">
    <source>
        <dbReference type="EMBL" id="MCW8108795.1"/>
    </source>
</evidence>
<dbReference type="EMBL" id="JAPFRD010000010">
    <property type="protein sequence ID" value="MCW8108795.1"/>
    <property type="molecule type" value="Genomic_DNA"/>
</dbReference>
<comment type="caution">
    <text evidence="2">The sequence shown here is derived from an EMBL/GenBank/DDBJ whole genome shotgun (WGS) entry which is preliminary data.</text>
</comment>
<gene>
    <name evidence="2" type="ORF">OPS25_09850</name>
</gene>
<evidence type="ECO:0000259" key="1">
    <source>
        <dbReference type="Pfam" id="PF18029"/>
    </source>
</evidence>
<dbReference type="InterPro" id="IPR029068">
    <property type="entry name" value="Glyas_Bleomycin-R_OHBP_Dase"/>
</dbReference>
<dbReference type="InterPro" id="IPR052164">
    <property type="entry name" value="Anthracycline_SecMetBiosynth"/>
</dbReference>
<proteinExistence type="predicted"/>
<dbReference type="Proteomes" id="UP001142810">
    <property type="component" value="Unassembled WGS sequence"/>
</dbReference>
<dbReference type="InterPro" id="IPR041581">
    <property type="entry name" value="Glyoxalase_6"/>
</dbReference>
<protein>
    <submittedName>
        <fullName evidence="2">VOC family protein</fullName>
    </submittedName>
</protein>
<dbReference type="Gene3D" id="3.10.180.10">
    <property type="entry name" value="2,3-Dihydroxybiphenyl 1,2-Dioxygenase, domain 1"/>
    <property type="match status" value="1"/>
</dbReference>
<feature type="domain" description="Glyoxalase-like" evidence="1">
    <location>
        <begin position="14"/>
        <end position="114"/>
    </location>
</feature>
<dbReference type="SUPFAM" id="SSF54593">
    <property type="entry name" value="Glyoxalase/Bleomycin resistance protein/Dihydroxybiphenyl dioxygenase"/>
    <property type="match status" value="1"/>
</dbReference>